<protein>
    <submittedName>
        <fullName evidence="1">Uncharacterized protein</fullName>
    </submittedName>
</protein>
<reference evidence="1 2" key="1">
    <citation type="journal article" date="2020" name="Biotechnol. Biofuels">
        <title>New insights from the biogas microbiome by comprehensive genome-resolved metagenomics of nearly 1600 species originating from multiple anaerobic digesters.</title>
        <authorList>
            <person name="Campanaro S."/>
            <person name="Treu L."/>
            <person name="Rodriguez-R L.M."/>
            <person name="Kovalovszki A."/>
            <person name="Ziels R.M."/>
            <person name="Maus I."/>
            <person name="Zhu X."/>
            <person name="Kougias P.G."/>
            <person name="Basile A."/>
            <person name="Luo G."/>
            <person name="Schluter A."/>
            <person name="Konstantinidis K.T."/>
            <person name="Angelidaki I."/>
        </authorList>
    </citation>
    <scope>NUCLEOTIDE SEQUENCE [LARGE SCALE GENOMIC DNA]</scope>
    <source>
        <strain evidence="1">AS27yjCOA_65</strain>
    </source>
</reference>
<organism evidence="1 2">
    <name type="scientific">SAR324 cluster bacterium</name>
    <dbReference type="NCBI Taxonomy" id="2024889"/>
    <lineage>
        <taxon>Bacteria</taxon>
        <taxon>Deltaproteobacteria</taxon>
        <taxon>SAR324 cluster</taxon>
    </lineage>
</organism>
<evidence type="ECO:0000313" key="1">
    <source>
        <dbReference type="EMBL" id="NMC61922.1"/>
    </source>
</evidence>
<proteinExistence type="predicted"/>
<name>A0A7X9FPJ9_9DELT</name>
<gene>
    <name evidence="1" type="ORF">GYA55_02005</name>
</gene>
<dbReference type="EMBL" id="JAAZON010000080">
    <property type="protein sequence ID" value="NMC61922.1"/>
    <property type="molecule type" value="Genomic_DNA"/>
</dbReference>
<dbReference type="Proteomes" id="UP000524246">
    <property type="component" value="Unassembled WGS sequence"/>
</dbReference>
<sequence length="75" mass="8441">MTENEVVMSDVINALVSEPRLREALNILPAIDVQHLMVDCGFFKDIKEVTTLTEIKSISEQHADTLRALYGRPTI</sequence>
<dbReference type="AlphaFoldDB" id="A0A7X9FPJ9"/>
<evidence type="ECO:0000313" key="2">
    <source>
        <dbReference type="Proteomes" id="UP000524246"/>
    </source>
</evidence>
<comment type="caution">
    <text evidence="1">The sequence shown here is derived from an EMBL/GenBank/DDBJ whole genome shotgun (WGS) entry which is preliminary data.</text>
</comment>
<accession>A0A7X9FPJ9</accession>